<accession>A0A317XAN3</accession>
<gene>
    <name evidence="2" type="ORF">BO94DRAFT_531162</name>
</gene>
<dbReference type="EMBL" id="MSFK01000003">
    <property type="protein sequence ID" value="PWY95241.1"/>
    <property type="molecule type" value="Genomic_DNA"/>
</dbReference>
<dbReference type="AlphaFoldDB" id="A0A317XAN3"/>
<protein>
    <submittedName>
        <fullName evidence="2">Uncharacterized protein</fullName>
    </submittedName>
</protein>
<organism evidence="2 3">
    <name type="scientific">Aspergillus sclerotioniger CBS 115572</name>
    <dbReference type="NCBI Taxonomy" id="1450535"/>
    <lineage>
        <taxon>Eukaryota</taxon>
        <taxon>Fungi</taxon>
        <taxon>Dikarya</taxon>
        <taxon>Ascomycota</taxon>
        <taxon>Pezizomycotina</taxon>
        <taxon>Eurotiomycetes</taxon>
        <taxon>Eurotiomycetidae</taxon>
        <taxon>Eurotiales</taxon>
        <taxon>Aspergillaceae</taxon>
        <taxon>Aspergillus</taxon>
        <taxon>Aspergillus subgen. Circumdati</taxon>
    </lineage>
</organism>
<dbReference type="Proteomes" id="UP000246702">
    <property type="component" value="Unassembled WGS sequence"/>
</dbReference>
<comment type="caution">
    <text evidence="2">The sequence shown here is derived from an EMBL/GenBank/DDBJ whole genome shotgun (WGS) entry which is preliminary data.</text>
</comment>
<feature type="compositionally biased region" description="Basic and acidic residues" evidence="1">
    <location>
        <begin position="1"/>
        <end position="12"/>
    </location>
</feature>
<sequence>MERNGRGGEEKGFATPLDTSPAADHWTAQPGLVASPPIATIQQFPFTFPPNIPGTM</sequence>
<evidence type="ECO:0000256" key="1">
    <source>
        <dbReference type="SAM" id="MobiDB-lite"/>
    </source>
</evidence>
<feature type="region of interest" description="Disordered" evidence="1">
    <location>
        <begin position="1"/>
        <end position="30"/>
    </location>
</feature>
<keyword evidence="3" id="KW-1185">Reference proteome</keyword>
<dbReference type="RefSeq" id="XP_025472002.1">
    <property type="nucleotide sequence ID" value="XM_025610839.1"/>
</dbReference>
<proteinExistence type="predicted"/>
<evidence type="ECO:0000313" key="3">
    <source>
        <dbReference type="Proteomes" id="UP000246702"/>
    </source>
</evidence>
<evidence type="ECO:0000313" key="2">
    <source>
        <dbReference type="EMBL" id="PWY95241.1"/>
    </source>
</evidence>
<name>A0A317XAN3_9EURO</name>
<dbReference type="GeneID" id="37112982"/>
<reference evidence="2 3" key="1">
    <citation type="submission" date="2016-12" db="EMBL/GenBank/DDBJ databases">
        <title>The genomes of Aspergillus section Nigri reveals drivers in fungal speciation.</title>
        <authorList>
            <consortium name="DOE Joint Genome Institute"/>
            <person name="Vesth T.C."/>
            <person name="Nybo J."/>
            <person name="Theobald S."/>
            <person name="Brandl J."/>
            <person name="Frisvad J.C."/>
            <person name="Nielsen K.F."/>
            <person name="Lyhne E.K."/>
            <person name="Kogle M.E."/>
            <person name="Kuo A."/>
            <person name="Riley R."/>
            <person name="Clum A."/>
            <person name="Nolan M."/>
            <person name="Lipzen A."/>
            <person name="Salamov A."/>
            <person name="Henrissat B."/>
            <person name="Wiebenga A."/>
            <person name="De Vries R.P."/>
            <person name="Grigoriev I.V."/>
            <person name="Mortensen U.H."/>
            <person name="Andersen M.R."/>
            <person name="Baker S.E."/>
        </authorList>
    </citation>
    <scope>NUCLEOTIDE SEQUENCE [LARGE SCALE GENOMIC DNA]</scope>
    <source>
        <strain evidence="2 3">CBS 115572</strain>
    </source>
</reference>